<reference evidence="2 3" key="1">
    <citation type="submission" date="2015-02" db="EMBL/GenBank/DDBJ databases">
        <title>Draft genome sequences of ten Microbacterium spp. with emphasis on heavy metal contaminated environments.</title>
        <authorList>
            <person name="Corretto E."/>
        </authorList>
    </citation>
    <scope>NUCLEOTIDE SEQUENCE [LARGE SCALE GENOMIC DNA]</scope>
    <source>
        <strain evidence="2 3">SA35</strain>
    </source>
</reference>
<gene>
    <name evidence="2" type="primary">czcO_3</name>
    <name evidence="2" type="ORF">RS84_01039</name>
</gene>
<dbReference type="RefSeq" id="WP_045256707.1">
    <property type="nucleotide sequence ID" value="NZ_JYJB01000007.1"/>
</dbReference>
<dbReference type="InterPro" id="IPR050982">
    <property type="entry name" value="Auxin_biosynth/cation_transpt"/>
</dbReference>
<dbReference type="Proteomes" id="UP000033900">
    <property type="component" value="Unassembled WGS sequence"/>
</dbReference>
<dbReference type="EC" id="1.-.-.-" evidence="2"/>
<dbReference type="OrthoDB" id="9808049at2"/>
<dbReference type="STRING" id="273678.RS84_01039"/>
<organism evidence="2 3">
    <name type="scientific">Microbacterium hydrocarbonoxydans</name>
    <dbReference type="NCBI Taxonomy" id="273678"/>
    <lineage>
        <taxon>Bacteria</taxon>
        <taxon>Bacillati</taxon>
        <taxon>Actinomycetota</taxon>
        <taxon>Actinomycetes</taxon>
        <taxon>Micrococcales</taxon>
        <taxon>Microbacteriaceae</taxon>
        <taxon>Microbacterium</taxon>
    </lineage>
</organism>
<evidence type="ECO:0000313" key="2">
    <source>
        <dbReference type="EMBL" id="KJL48280.1"/>
    </source>
</evidence>
<protein>
    <submittedName>
        <fullName evidence="2">Putative oxidoreductase CzcO</fullName>
        <ecNumber evidence="2">1.-.-.-</ecNumber>
    </submittedName>
</protein>
<dbReference type="SUPFAM" id="SSF51905">
    <property type="entry name" value="FAD/NAD(P)-binding domain"/>
    <property type="match status" value="2"/>
</dbReference>
<keyword evidence="1 2" id="KW-0560">Oxidoreductase</keyword>
<dbReference type="PANTHER" id="PTHR43539:SF78">
    <property type="entry name" value="FLAVIN-CONTAINING MONOOXYGENASE"/>
    <property type="match status" value="1"/>
</dbReference>
<dbReference type="GO" id="GO:0004497">
    <property type="term" value="F:monooxygenase activity"/>
    <property type="evidence" value="ECO:0007669"/>
    <property type="project" value="TreeGrafter"/>
</dbReference>
<proteinExistence type="predicted"/>
<dbReference type="PRINTS" id="PR00411">
    <property type="entry name" value="PNDRDTASEI"/>
</dbReference>
<dbReference type="PATRIC" id="fig|273678.4.peg.1035"/>
<evidence type="ECO:0000256" key="1">
    <source>
        <dbReference type="ARBA" id="ARBA00023002"/>
    </source>
</evidence>
<comment type="caution">
    <text evidence="2">The sequence shown here is derived from an EMBL/GenBank/DDBJ whole genome shotgun (WGS) entry which is preliminary data.</text>
</comment>
<evidence type="ECO:0000313" key="3">
    <source>
        <dbReference type="Proteomes" id="UP000033900"/>
    </source>
</evidence>
<sequence>MSTTSLDLAIIGAGAAGLHAGRRAHDRGIAFEIFDAHARIGDPWRERYHSLRLFTPPRWASLPGLPIGVGFFAYPTGAQLADYLERYAAAFDLPVRTSVRVERLTVEASRFRLALSSGDQVLADRVIVAVGAHHRPITPGFAADLDPGIRQVHSLDYRGPEDLAPGAVLIVGAGNSGTDIALEAVAAGHPTVIAGRNPGEVPGRIDTPIGNLVMGIFIRRLVNTTVDTEKGRRFRDEHRGHGVNLVRNRMATLEKAGIRHVGRVVGVEAGLPVLDGGERVDAATVVWCTGSLPVFDMIGIPGALDEHGWPAHERGLATAVPGLAFLGLPFQYSVASPTLMGMGRDAAFVVDRLFAAQPASPAVAA</sequence>
<dbReference type="EMBL" id="JYJB01000007">
    <property type="protein sequence ID" value="KJL48280.1"/>
    <property type="molecule type" value="Genomic_DNA"/>
</dbReference>
<dbReference type="Pfam" id="PF13738">
    <property type="entry name" value="Pyr_redox_3"/>
    <property type="match status" value="1"/>
</dbReference>
<dbReference type="GO" id="GO:0050660">
    <property type="term" value="F:flavin adenine dinucleotide binding"/>
    <property type="evidence" value="ECO:0007669"/>
    <property type="project" value="TreeGrafter"/>
</dbReference>
<name>A0A0M2HTP3_9MICO</name>
<dbReference type="PRINTS" id="PR00368">
    <property type="entry name" value="FADPNR"/>
</dbReference>
<dbReference type="InterPro" id="IPR036188">
    <property type="entry name" value="FAD/NAD-bd_sf"/>
</dbReference>
<keyword evidence="3" id="KW-1185">Reference proteome</keyword>
<accession>A0A0M2HTP3</accession>
<dbReference type="Gene3D" id="3.50.50.60">
    <property type="entry name" value="FAD/NAD(P)-binding domain"/>
    <property type="match status" value="1"/>
</dbReference>
<dbReference type="AlphaFoldDB" id="A0A0M2HTP3"/>
<dbReference type="PANTHER" id="PTHR43539">
    <property type="entry name" value="FLAVIN-BINDING MONOOXYGENASE-LIKE PROTEIN (AFU_ORTHOLOGUE AFUA_4G09220)"/>
    <property type="match status" value="1"/>
</dbReference>